<evidence type="ECO:0008006" key="5">
    <source>
        <dbReference type="Google" id="ProtNLM"/>
    </source>
</evidence>
<dbReference type="AlphaFoldDB" id="A0ABD3NA04"/>
<dbReference type="Proteomes" id="UP001530315">
    <property type="component" value="Unassembled WGS sequence"/>
</dbReference>
<name>A0ABD3NA04_9STRA</name>
<evidence type="ECO:0000256" key="1">
    <source>
        <dbReference type="SAM" id="MobiDB-lite"/>
    </source>
</evidence>
<proteinExistence type="predicted"/>
<dbReference type="SUPFAM" id="SSF53335">
    <property type="entry name" value="S-adenosyl-L-methionine-dependent methyltransferases"/>
    <property type="match status" value="1"/>
</dbReference>
<protein>
    <recommendedName>
        <fullName evidence="5">Methyltransferase type 11 domain-containing protein</fullName>
    </recommendedName>
</protein>
<dbReference type="Gene3D" id="3.40.50.150">
    <property type="entry name" value="Vaccinia Virus protein VP39"/>
    <property type="match status" value="1"/>
</dbReference>
<feature type="signal peptide" evidence="2">
    <location>
        <begin position="1"/>
        <end position="20"/>
    </location>
</feature>
<feature type="compositionally biased region" description="Basic residues" evidence="1">
    <location>
        <begin position="80"/>
        <end position="96"/>
    </location>
</feature>
<feature type="compositionally biased region" description="Low complexity" evidence="1">
    <location>
        <begin position="54"/>
        <end position="65"/>
    </location>
</feature>
<feature type="region of interest" description="Disordered" evidence="1">
    <location>
        <begin position="21"/>
        <end position="96"/>
    </location>
</feature>
<evidence type="ECO:0000313" key="3">
    <source>
        <dbReference type="EMBL" id="KAL3772469.1"/>
    </source>
</evidence>
<dbReference type="EMBL" id="JALLAZ020001577">
    <property type="protein sequence ID" value="KAL3772469.1"/>
    <property type="molecule type" value="Genomic_DNA"/>
</dbReference>
<dbReference type="InterPro" id="IPR029063">
    <property type="entry name" value="SAM-dependent_MTases_sf"/>
</dbReference>
<accession>A0ABD3NA04</accession>
<organism evidence="3 4">
    <name type="scientific">Stephanodiscus triporus</name>
    <dbReference type="NCBI Taxonomy" id="2934178"/>
    <lineage>
        <taxon>Eukaryota</taxon>
        <taxon>Sar</taxon>
        <taxon>Stramenopiles</taxon>
        <taxon>Ochrophyta</taxon>
        <taxon>Bacillariophyta</taxon>
        <taxon>Coscinodiscophyceae</taxon>
        <taxon>Thalassiosirophycidae</taxon>
        <taxon>Stephanodiscales</taxon>
        <taxon>Stephanodiscaceae</taxon>
        <taxon>Stephanodiscus</taxon>
    </lineage>
</organism>
<comment type="caution">
    <text evidence="3">The sequence shown here is derived from an EMBL/GenBank/DDBJ whole genome shotgun (WGS) entry which is preliminary data.</text>
</comment>
<gene>
    <name evidence="3" type="ORF">ACHAW5_007324</name>
</gene>
<evidence type="ECO:0000256" key="2">
    <source>
        <dbReference type="SAM" id="SignalP"/>
    </source>
</evidence>
<dbReference type="CDD" id="cd02440">
    <property type="entry name" value="AdoMet_MTases"/>
    <property type="match status" value="1"/>
</dbReference>
<keyword evidence="4" id="KW-1185">Reference proteome</keyword>
<reference evidence="3 4" key="1">
    <citation type="submission" date="2024-10" db="EMBL/GenBank/DDBJ databases">
        <title>Updated reference genomes for cyclostephanoid diatoms.</title>
        <authorList>
            <person name="Roberts W.R."/>
            <person name="Alverson A.J."/>
        </authorList>
    </citation>
    <scope>NUCLEOTIDE SEQUENCE [LARGE SCALE GENOMIC DNA]</scope>
    <source>
        <strain evidence="3 4">AJA276-08</strain>
    </source>
</reference>
<evidence type="ECO:0000313" key="4">
    <source>
        <dbReference type="Proteomes" id="UP001530315"/>
    </source>
</evidence>
<feature type="chain" id="PRO_5044839039" description="Methyltransferase type 11 domain-containing protein" evidence="2">
    <location>
        <begin position="21"/>
        <end position="388"/>
    </location>
</feature>
<keyword evidence="2" id="KW-0732">Signal</keyword>
<sequence length="388" mass="42393">MRARRASLVVAFSSIPGVRSLLLPPPTPNVVSRSRKRVSSWQRSPPLLPPPQPSSSSMSSSSSPRRSSDRDDDIVSPSRSSRRRRPPPRICRRRSDRRSFLRAIAGAAATAVASAPTAASAATTSIITASTSTIVVATALPRRPDDDDDPRDAYFHSAAFGVEEYANSIVASRDTNVSPREVYDTIASDMLAGAARAAASSTRRRRGPPRALDVGAGAGVSTEVLYGMGFTRVDAIDWSSTAWDKYVVDDPAGRCPTGVRFFPVDDERYLERWREARRGAAGNDDDDNDDDDDGGLFDVVVFNFAVNESKALRFATELLDREHGRLLAPINTYDDYWMKQTYTVMDGSGRVLWSAGDVGAWSVQFQPDVTQDTCSGIWCSPFNGFQKK</sequence>